<comment type="caution">
    <text evidence="4">The sequence shown here is derived from an EMBL/GenBank/DDBJ whole genome shotgun (WGS) entry which is preliminary data.</text>
</comment>
<feature type="transmembrane region" description="Helical" evidence="1">
    <location>
        <begin position="166"/>
        <end position="191"/>
    </location>
</feature>
<keyword evidence="1" id="KW-1133">Transmembrane helix</keyword>
<protein>
    <submittedName>
        <fullName evidence="4">Diguanylate cyclase (GGDEF)-like protein</fullName>
    </submittedName>
</protein>
<dbReference type="InterPro" id="IPR029787">
    <property type="entry name" value="Nucleotide_cyclase"/>
</dbReference>
<name>A0ABS4ZA84_9ACTN</name>
<dbReference type="SUPFAM" id="SSF55073">
    <property type="entry name" value="Nucleotide cyclase"/>
    <property type="match status" value="1"/>
</dbReference>
<proteinExistence type="predicted"/>
<feature type="transmembrane region" description="Helical" evidence="1">
    <location>
        <begin position="136"/>
        <end position="154"/>
    </location>
</feature>
<dbReference type="PROSITE" id="PS50883">
    <property type="entry name" value="EAL"/>
    <property type="match status" value="1"/>
</dbReference>
<feature type="transmembrane region" description="Helical" evidence="1">
    <location>
        <begin position="107"/>
        <end position="124"/>
    </location>
</feature>
<feature type="transmembrane region" description="Helical" evidence="1">
    <location>
        <begin position="203"/>
        <end position="227"/>
    </location>
</feature>
<dbReference type="Gene3D" id="3.20.20.450">
    <property type="entry name" value="EAL domain"/>
    <property type="match status" value="1"/>
</dbReference>
<dbReference type="SMART" id="SM00267">
    <property type="entry name" value="GGDEF"/>
    <property type="match status" value="1"/>
</dbReference>
<feature type="transmembrane region" description="Helical" evidence="1">
    <location>
        <begin position="296"/>
        <end position="318"/>
    </location>
</feature>
<dbReference type="InterPro" id="IPR035919">
    <property type="entry name" value="EAL_sf"/>
</dbReference>
<feature type="domain" description="EAL" evidence="2">
    <location>
        <begin position="512"/>
        <end position="763"/>
    </location>
</feature>
<dbReference type="SMART" id="SM00052">
    <property type="entry name" value="EAL"/>
    <property type="match status" value="1"/>
</dbReference>
<accession>A0ABS4ZA84</accession>
<dbReference type="Proteomes" id="UP000758168">
    <property type="component" value="Unassembled WGS sequence"/>
</dbReference>
<dbReference type="InterPro" id="IPR001633">
    <property type="entry name" value="EAL_dom"/>
</dbReference>
<dbReference type="CDD" id="cd01949">
    <property type="entry name" value="GGDEF"/>
    <property type="match status" value="1"/>
</dbReference>
<evidence type="ECO:0000313" key="4">
    <source>
        <dbReference type="EMBL" id="MBP2417906.1"/>
    </source>
</evidence>
<dbReference type="SUPFAM" id="SSF141868">
    <property type="entry name" value="EAL domain-like"/>
    <property type="match status" value="1"/>
</dbReference>
<feature type="transmembrane region" description="Helical" evidence="1">
    <location>
        <begin position="17"/>
        <end position="38"/>
    </location>
</feature>
<dbReference type="Gene3D" id="3.30.70.270">
    <property type="match status" value="1"/>
</dbReference>
<keyword evidence="5" id="KW-1185">Reference proteome</keyword>
<evidence type="ECO:0000259" key="2">
    <source>
        <dbReference type="PROSITE" id="PS50883"/>
    </source>
</evidence>
<keyword evidence="1" id="KW-0472">Membrane</keyword>
<evidence type="ECO:0000259" key="3">
    <source>
        <dbReference type="PROSITE" id="PS50887"/>
    </source>
</evidence>
<feature type="transmembrane region" description="Helical" evidence="1">
    <location>
        <begin position="44"/>
        <end position="63"/>
    </location>
</feature>
<sequence>MGEDAPHPLRGGPRRPYGWLVLVAVGLALIGVHQVLPAGLAREVLYVATGLVGALGVLVGLRLHQPERPRAWQALAASQLTWVLADLVGTVQGAVAPTDAFPTPADAVYLAGYPLLGLSLFLLTRGRRPRRDVEGALDSLTVAVGLYLLCWVLLARPTLDESADSWLAAAVAAAYPLLDITIIAMLVALVITPGTHTAALRMLVSAVGLVIIADTAATALGLLSIGSTGPIDFIWLFSYVLVGAAALHPSMRTLSQTAPPGRPVFSRRRQIATATAVLVAPGTLAVQHVLGVPLDIWAVVAASVVMFLLVVARMNVAIHQIVTADRRREEAQAELAHQAAHDSLTGLPNRAQSLELLTGTLNRAQRSGAMIGLLFVDLDGFKAVNDTFGHGAGDDVLRTVSRRMQAVVRGGDVVGRLGGDEFVVLLEPVVDERSAVAVGERLIAEVSAPIVLANGEAVSVGASVGVAISQDARTDADALLVEADTAAYRAKNRGRGRTEVFDAGLRRELQGRVDLERGLRNALWQNQLQLRFQPVVDLVARRPLGWEAILHWDRPGVGLVPVPDFRPVAETTDLIFDLDAWALLRVAQQIAEWEAAGFGGVRVSVRVSVRHVGRPRILEDVRAALDASGTPAPQLMVQISDTGLVDDPAVLHHLSRLRGGGTPVSLDDFGAGHSSVRRLATLPLDAVKLDGTLLDHSSRAAEGLLELMVRGVRNFGLLTAVKGVTTEQDLELLRRVGCELGQGELFGGLVDGTEVLGQLAQQAVTR</sequence>
<feature type="transmembrane region" description="Helical" evidence="1">
    <location>
        <begin position="271"/>
        <end position="290"/>
    </location>
</feature>
<keyword evidence="1" id="KW-0812">Transmembrane</keyword>
<dbReference type="InterPro" id="IPR052155">
    <property type="entry name" value="Biofilm_reg_signaling"/>
</dbReference>
<dbReference type="Pfam" id="PF00563">
    <property type="entry name" value="EAL"/>
    <property type="match status" value="1"/>
</dbReference>
<dbReference type="RefSeq" id="WP_210056966.1">
    <property type="nucleotide sequence ID" value="NZ_BAAAMH010000010.1"/>
</dbReference>
<reference evidence="4 5" key="1">
    <citation type="submission" date="2021-03" db="EMBL/GenBank/DDBJ databases">
        <title>Sequencing the genomes of 1000 actinobacteria strains.</title>
        <authorList>
            <person name="Klenk H.-P."/>
        </authorList>
    </citation>
    <scope>NUCLEOTIDE SEQUENCE [LARGE SCALE GENOMIC DNA]</scope>
    <source>
        <strain evidence="4 5">DSM 12936</strain>
    </source>
</reference>
<dbReference type="PANTHER" id="PTHR44757:SF2">
    <property type="entry name" value="BIOFILM ARCHITECTURE MAINTENANCE PROTEIN MBAA"/>
    <property type="match status" value="1"/>
</dbReference>
<dbReference type="Pfam" id="PF00990">
    <property type="entry name" value="GGDEF"/>
    <property type="match status" value="1"/>
</dbReference>
<dbReference type="PANTHER" id="PTHR44757">
    <property type="entry name" value="DIGUANYLATE CYCLASE DGCP"/>
    <property type="match status" value="1"/>
</dbReference>
<feature type="transmembrane region" description="Helical" evidence="1">
    <location>
        <begin position="233"/>
        <end position="250"/>
    </location>
</feature>
<dbReference type="InterPro" id="IPR000160">
    <property type="entry name" value="GGDEF_dom"/>
</dbReference>
<dbReference type="NCBIfam" id="TIGR00254">
    <property type="entry name" value="GGDEF"/>
    <property type="match status" value="1"/>
</dbReference>
<evidence type="ECO:0000313" key="5">
    <source>
        <dbReference type="Proteomes" id="UP000758168"/>
    </source>
</evidence>
<evidence type="ECO:0000256" key="1">
    <source>
        <dbReference type="SAM" id="Phobius"/>
    </source>
</evidence>
<dbReference type="PROSITE" id="PS50887">
    <property type="entry name" value="GGDEF"/>
    <property type="match status" value="1"/>
</dbReference>
<dbReference type="EMBL" id="JAGIOB010000001">
    <property type="protein sequence ID" value="MBP2417906.1"/>
    <property type="molecule type" value="Genomic_DNA"/>
</dbReference>
<dbReference type="InterPro" id="IPR043128">
    <property type="entry name" value="Rev_trsase/Diguanyl_cyclase"/>
</dbReference>
<feature type="domain" description="GGDEF" evidence="3">
    <location>
        <begin position="369"/>
        <end position="503"/>
    </location>
</feature>
<gene>
    <name evidence="4" type="ORF">JOF54_002828</name>
</gene>
<organism evidence="4 5">
    <name type="scientific">Microlunatus capsulatus</name>
    <dbReference type="NCBI Taxonomy" id="99117"/>
    <lineage>
        <taxon>Bacteria</taxon>
        <taxon>Bacillati</taxon>
        <taxon>Actinomycetota</taxon>
        <taxon>Actinomycetes</taxon>
        <taxon>Propionibacteriales</taxon>
        <taxon>Propionibacteriaceae</taxon>
        <taxon>Microlunatus</taxon>
    </lineage>
</organism>
<dbReference type="CDD" id="cd01948">
    <property type="entry name" value="EAL"/>
    <property type="match status" value="1"/>
</dbReference>